<evidence type="ECO:0000256" key="2">
    <source>
        <dbReference type="ARBA" id="ARBA00023012"/>
    </source>
</evidence>
<feature type="domain" description="Response regulatory" evidence="6">
    <location>
        <begin position="3"/>
        <end position="118"/>
    </location>
</feature>
<gene>
    <name evidence="7" type="primary">spo0F</name>
    <name evidence="7" type="ORF">CKSOR_00614</name>
</gene>
<dbReference type="SUPFAM" id="SSF52172">
    <property type="entry name" value="CheY-like"/>
    <property type="match status" value="1"/>
</dbReference>
<dbReference type="PROSITE" id="PS50110">
    <property type="entry name" value="RESPONSE_REGULATORY"/>
    <property type="match status" value="1"/>
</dbReference>
<keyword evidence="8" id="KW-1185">Reference proteome</keyword>
<dbReference type="EC" id="2.7.-.-" evidence="7"/>
<accession>A0A3S7JAM1</accession>
<organism evidence="7 8">
    <name type="scientific">Candidatus Kinetoplastidibacterium kentomonadis</name>
    <dbReference type="NCBI Taxonomy" id="1576550"/>
    <lineage>
        <taxon>Bacteria</taxon>
        <taxon>Pseudomonadati</taxon>
        <taxon>Pseudomonadota</taxon>
        <taxon>Betaproteobacteria</taxon>
        <taxon>Candidatus Kinetoplastidibacterium</taxon>
    </lineage>
</organism>
<dbReference type="InterPro" id="IPR009057">
    <property type="entry name" value="Homeodomain-like_sf"/>
</dbReference>
<evidence type="ECO:0000313" key="8">
    <source>
        <dbReference type="Proteomes" id="UP000266796"/>
    </source>
</evidence>
<keyword evidence="1 5" id="KW-0597">Phosphoprotein</keyword>
<feature type="modified residue" description="4-aspartylphosphate" evidence="5">
    <location>
        <position position="52"/>
    </location>
</feature>
<dbReference type="SMART" id="SM00448">
    <property type="entry name" value="REC"/>
    <property type="match status" value="1"/>
</dbReference>
<proteinExistence type="predicted"/>
<dbReference type="OrthoDB" id="9808843at2"/>
<dbReference type="PANTHER" id="PTHR44591">
    <property type="entry name" value="STRESS RESPONSE REGULATOR PROTEIN 1"/>
    <property type="match status" value="1"/>
</dbReference>
<dbReference type="AlphaFoldDB" id="A0A3S7JAM1"/>
<dbReference type="GO" id="GO:0000160">
    <property type="term" value="P:phosphorelay signal transduction system"/>
    <property type="evidence" value="ECO:0007669"/>
    <property type="project" value="UniProtKB-KW"/>
</dbReference>
<dbReference type="SUPFAM" id="SSF46689">
    <property type="entry name" value="Homeodomain-like"/>
    <property type="match status" value="1"/>
</dbReference>
<evidence type="ECO:0000256" key="4">
    <source>
        <dbReference type="ARBA" id="ARBA00023163"/>
    </source>
</evidence>
<dbReference type="InterPro" id="IPR001789">
    <property type="entry name" value="Sig_transdc_resp-reg_receiver"/>
</dbReference>
<dbReference type="KEGG" id="kso:CKSOR_00614"/>
<keyword evidence="7" id="KW-0808">Transferase</keyword>
<dbReference type="FunFam" id="3.40.50.2300:FF:000018">
    <property type="entry name" value="DNA-binding transcriptional regulator NtrC"/>
    <property type="match status" value="1"/>
</dbReference>
<dbReference type="Proteomes" id="UP000266796">
    <property type="component" value="Chromosome"/>
</dbReference>
<dbReference type="PANTHER" id="PTHR44591:SF3">
    <property type="entry name" value="RESPONSE REGULATORY DOMAIN-CONTAINING PROTEIN"/>
    <property type="match status" value="1"/>
</dbReference>
<dbReference type="EMBL" id="CP025628">
    <property type="protein sequence ID" value="AWD32714.1"/>
    <property type="molecule type" value="Genomic_DNA"/>
</dbReference>
<protein>
    <submittedName>
        <fullName evidence="7">Sporulation initiation phosphotransferase F</fullName>
        <ecNumber evidence="7">2.7.-.-</ecNumber>
    </submittedName>
</protein>
<evidence type="ECO:0000256" key="3">
    <source>
        <dbReference type="ARBA" id="ARBA00023015"/>
    </source>
</evidence>
<name>A0A3S7JAM1_9PROT</name>
<dbReference type="CDD" id="cd17550">
    <property type="entry name" value="REC_NtrX-like"/>
    <property type="match status" value="1"/>
</dbReference>
<evidence type="ECO:0000256" key="1">
    <source>
        <dbReference type="ARBA" id="ARBA00022553"/>
    </source>
</evidence>
<dbReference type="Pfam" id="PF00072">
    <property type="entry name" value="Response_reg"/>
    <property type="match status" value="1"/>
</dbReference>
<keyword evidence="4" id="KW-0804">Transcription</keyword>
<dbReference type="Gene3D" id="1.10.10.60">
    <property type="entry name" value="Homeodomain-like"/>
    <property type="match status" value="1"/>
</dbReference>
<sequence length="224" mass="25496">MARILVVDDEIGIRELLSEILYDEGYTVEKAENAAQAREIRSRFRPNLVLLDIWMPDTDGVSLLKEWKSQGLLDMPVIMMSGHATIDTAVEATRIGAVDFLEKPITLQKLLSTVSNCLKKLPIMRSGSNILRSMNNNNSTINDKELNNIQSELKITMNGSIGSISLEQPLREARDAFERIYFEYHLLRDKNSMTKVSERTGLERTHLYRKLKQLGIESSRKRGS</sequence>
<dbReference type="Gene3D" id="3.40.50.2300">
    <property type="match status" value="1"/>
</dbReference>
<reference evidence="7 8" key="1">
    <citation type="journal article" date="2018" name="Parasitology">
        <title>The reduced genome of Candidatus Kinetoplastibacterium sorsogonicusi, the endosymbiont of Kentomonas sorsogonicus (Trypanosomatidae): loss of the haem-synthesis pathway.</title>
        <authorList>
            <person name="Silva F.M."/>
            <person name="Kostygov A.Y."/>
            <person name="Spodareva V.V."/>
            <person name="Butenko A."/>
            <person name="Tossou R."/>
            <person name="Lukes J."/>
            <person name="Yurchenko V."/>
            <person name="Alves J.M.P."/>
        </authorList>
    </citation>
    <scope>NUCLEOTIDE SEQUENCE [LARGE SCALE GENOMIC DNA]</scope>
    <source>
        <strain evidence="7 8">MF-08</strain>
    </source>
</reference>
<dbReference type="GO" id="GO:0016740">
    <property type="term" value="F:transferase activity"/>
    <property type="evidence" value="ECO:0007669"/>
    <property type="project" value="UniProtKB-KW"/>
</dbReference>
<evidence type="ECO:0000313" key="7">
    <source>
        <dbReference type="EMBL" id="AWD32714.1"/>
    </source>
</evidence>
<dbReference type="InterPro" id="IPR011006">
    <property type="entry name" value="CheY-like_superfamily"/>
</dbReference>
<evidence type="ECO:0000256" key="5">
    <source>
        <dbReference type="PROSITE-ProRule" id="PRU00169"/>
    </source>
</evidence>
<dbReference type="InterPro" id="IPR050595">
    <property type="entry name" value="Bact_response_regulator"/>
</dbReference>
<keyword evidence="2" id="KW-0902">Two-component regulatory system</keyword>
<keyword evidence="3" id="KW-0805">Transcription regulation</keyword>
<evidence type="ECO:0000259" key="6">
    <source>
        <dbReference type="PROSITE" id="PS50110"/>
    </source>
</evidence>
<dbReference type="RefSeq" id="WP_108674110.1">
    <property type="nucleotide sequence ID" value="NZ_CP025628.1"/>
</dbReference>